<dbReference type="RefSeq" id="WP_094925466.1">
    <property type="nucleotide sequence ID" value="NZ_NPIA01000006.1"/>
</dbReference>
<feature type="region of interest" description="Disordered" evidence="1">
    <location>
        <begin position="41"/>
        <end position="104"/>
    </location>
</feature>
<gene>
    <name evidence="2" type="ORF">CIB95_11895</name>
</gene>
<comment type="caution">
    <text evidence="2">The sequence shown here is derived from an EMBL/GenBank/DDBJ whole genome shotgun (WGS) entry which is preliminary data.</text>
</comment>
<proteinExistence type="predicted"/>
<dbReference type="Proteomes" id="UP000217083">
    <property type="component" value="Unassembled WGS sequence"/>
</dbReference>
<keyword evidence="3" id="KW-1185">Reference proteome</keyword>
<dbReference type="EMBL" id="NPIA01000006">
    <property type="protein sequence ID" value="OZM56471.1"/>
    <property type="molecule type" value="Genomic_DNA"/>
</dbReference>
<evidence type="ECO:0000313" key="3">
    <source>
        <dbReference type="Proteomes" id="UP000217083"/>
    </source>
</evidence>
<dbReference type="AlphaFoldDB" id="A0A263BRX6"/>
<organism evidence="2 3">
    <name type="scientific">Lottiidibacillus patelloidae</name>
    <dbReference type="NCBI Taxonomy" id="2670334"/>
    <lineage>
        <taxon>Bacteria</taxon>
        <taxon>Bacillati</taxon>
        <taxon>Bacillota</taxon>
        <taxon>Bacilli</taxon>
        <taxon>Bacillales</taxon>
        <taxon>Bacillaceae</taxon>
        <taxon>Lottiidibacillus</taxon>
    </lineage>
</organism>
<reference evidence="3" key="1">
    <citation type="submission" date="2017-08" db="EMBL/GenBank/DDBJ databases">
        <authorList>
            <person name="Huang Z."/>
        </authorList>
    </citation>
    <scope>NUCLEOTIDE SEQUENCE [LARGE SCALE GENOMIC DNA]</scope>
    <source>
        <strain evidence="3">SA5d-4</strain>
    </source>
</reference>
<dbReference type="CDD" id="cd00229">
    <property type="entry name" value="SGNH_hydrolase"/>
    <property type="match status" value="1"/>
</dbReference>
<name>A0A263BRX6_9BACI</name>
<dbReference type="InterPro" id="IPR036514">
    <property type="entry name" value="SGNH_hydro_sf"/>
</dbReference>
<dbReference type="Gene3D" id="3.40.50.1110">
    <property type="entry name" value="SGNH hydrolase"/>
    <property type="match status" value="1"/>
</dbReference>
<evidence type="ECO:0008006" key="4">
    <source>
        <dbReference type="Google" id="ProtNLM"/>
    </source>
</evidence>
<evidence type="ECO:0000256" key="1">
    <source>
        <dbReference type="SAM" id="MobiDB-lite"/>
    </source>
</evidence>
<sequence>MKNIIAIVFAALGLLIIVIGHFHYENKLSEINERATKAIEMSNEENEKDDSDKDTVDNTPSSDDDTESTNKEEEDSSNKTAENDGDDSTEDDGSTGEGENESRLTDEQIAWMVANLPEQLQKKVIKKLFYSETIKIVAMGSESTSPEDTGWPALLGEELISAYGENTFEVTVASFGKKNSMEVVNEAMYEVVYDLNPDIIIFEPFMFRDNGTVRVEHTLENLTTIINDITTELPDVSFLIQPSHPIYNAYWYPKEIEALQAYAEEMNYTYLNHWTAWPDHQTREIFPYLNEDGSAPSEKGHETWAAFLNEYFIASE</sequence>
<reference evidence="2 3" key="2">
    <citation type="submission" date="2017-09" db="EMBL/GenBank/DDBJ databases">
        <title>Bacillus patelloidae sp. nov., isolated from the intestinal tract of a marine limpet.</title>
        <authorList>
            <person name="Liu R."/>
            <person name="Dong C."/>
            <person name="Shao Z."/>
        </authorList>
    </citation>
    <scope>NUCLEOTIDE SEQUENCE [LARGE SCALE GENOMIC DNA]</scope>
    <source>
        <strain evidence="2 3">SA5d-4</strain>
    </source>
</reference>
<protein>
    <recommendedName>
        <fullName evidence="4">SGNH hydrolase-type esterase domain-containing protein</fullName>
    </recommendedName>
</protein>
<accession>A0A263BRX6</accession>
<feature type="compositionally biased region" description="Acidic residues" evidence="1">
    <location>
        <begin position="83"/>
        <end position="94"/>
    </location>
</feature>
<feature type="compositionally biased region" description="Acidic residues" evidence="1">
    <location>
        <begin position="62"/>
        <end position="75"/>
    </location>
</feature>
<dbReference type="SUPFAM" id="SSF52266">
    <property type="entry name" value="SGNH hydrolase"/>
    <property type="match status" value="1"/>
</dbReference>
<evidence type="ECO:0000313" key="2">
    <source>
        <dbReference type="EMBL" id="OZM56471.1"/>
    </source>
</evidence>